<name>A0A8J4Y845_CHIOP</name>
<proteinExistence type="predicted"/>
<gene>
    <name evidence="1" type="primary">Vps13_2</name>
    <name evidence="1" type="ORF">GWK47_005661</name>
</gene>
<reference evidence="1" key="1">
    <citation type="submission" date="2020-07" db="EMBL/GenBank/DDBJ databases">
        <title>The High-quality genome of the commercially important snow crab, Chionoecetes opilio.</title>
        <authorList>
            <person name="Jeong J.-H."/>
            <person name="Ryu S."/>
        </authorList>
    </citation>
    <scope>NUCLEOTIDE SEQUENCE</scope>
    <source>
        <strain evidence="1">MADBK_172401_WGS</strain>
        <tissue evidence="1">Digestive gland</tissue>
    </source>
</reference>
<evidence type="ECO:0000313" key="2">
    <source>
        <dbReference type="Proteomes" id="UP000770661"/>
    </source>
</evidence>
<evidence type="ECO:0000313" key="1">
    <source>
        <dbReference type="EMBL" id="KAG0723188.1"/>
    </source>
</evidence>
<dbReference type="Proteomes" id="UP000770661">
    <property type="component" value="Unassembled WGS sequence"/>
</dbReference>
<dbReference type="OrthoDB" id="7471397at2759"/>
<dbReference type="EMBL" id="JACEEZ010008559">
    <property type="protein sequence ID" value="KAG0723188.1"/>
    <property type="molecule type" value="Genomic_DNA"/>
</dbReference>
<dbReference type="AlphaFoldDB" id="A0A8J4Y845"/>
<sequence length="236" mass="26228">MIIIIKISGWFVYIVFPCTEEGEEAITAESFEVAKPQPIYTDGGGAEVELECILITLEAGSSTSTIPLIKLQTSIHTCITGLHAKKLSVLGKLRLELASFNPRLAVWEPLLEPVEQPDNFGPPEHKPWALKFEVAMDQSSGEATRSPSLASIAGSPDKDEVDFEEYHLPDPVCTIELQAKVWQACIHVFVDYVMSYLSLYIKKTPKKKPNTQKKKKITELGLICSRNLLIGKFLVL</sequence>
<accession>A0A8J4Y845</accession>
<protein>
    <submittedName>
        <fullName evidence="1">Vacuolar protein sorting-associated protein 13</fullName>
    </submittedName>
</protein>
<organism evidence="1 2">
    <name type="scientific">Chionoecetes opilio</name>
    <name type="common">Atlantic snow crab</name>
    <name type="synonym">Cancer opilio</name>
    <dbReference type="NCBI Taxonomy" id="41210"/>
    <lineage>
        <taxon>Eukaryota</taxon>
        <taxon>Metazoa</taxon>
        <taxon>Ecdysozoa</taxon>
        <taxon>Arthropoda</taxon>
        <taxon>Crustacea</taxon>
        <taxon>Multicrustacea</taxon>
        <taxon>Malacostraca</taxon>
        <taxon>Eumalacostraca</taxon>
        <taxon>Eucarida</taxon>
        <taxon>Decapoda</taxon>
        <taxon>Pleocyemata</taxon>
        <taxon>Brachyura</taxon>
        <taxon>Eubrachyura</taxon>
        <taxon>Majoidea</taxon>
        <taxon>Majidae</taxon>
        <taxon>Chionoecetes</taxon>
    </lineage>
</organism>
<comment type="caution">
    <text evidence="1">The sequence shown here is derived from an EMBL/GenBank/DDBJ whole genome shotgun (WGS) entry which is preliminary data.</text>
</comment>
<keyword evidence="2" id="KW-1185">Reference proteome</keyword>